<dbReference type="AlphaFoldDB" id="A0AAV1R5W6"/>
<proteinExistence type="predicted"/>
<sequence length="142" mass="15319">MLQIPGSILLWIGGIAELTCWHGFRVGERFSETGITLKVTETVLKGWKQEQFRKRTSKQRQQNHVVRILLNKAGCEALRGLLRGEARAGGCCFVGVPGGLGCEAAARPAPGGLDSGALAQACESWARRRRGRVVGGCFWAVG</sequence>
<gene>
    <name evidence="1" type="ORF">DCAF_LOCUS6551</name>
</gene>
<dbReference type="EMBL" id="CAWUPB010000903">
    <property type="protein sequence ID" value="CAK7328808.1"/>
    <property type="molecule type" value="Genomic_DNA"/>
</dbReference>
<evidence type="ECO:0000313" key="2">
    <source>
        <dbReference type="Proteomes" id="UP001314170"/>
    </source>
</evidence>
<dbReference type="Proteomes" id="UP001314170">
    <property type="component" value="Unassembled WGS sequence"/>
</dbReference>
<comment type="caution">
    <text evidence="1">The sequence shown here is derived from an EMBL/GenBank/DDBJ whole genome shotgun (WGS) entry which is preliminary data.</text>
</comment>
<evidence type="ECO:0000313" key="1">
    <source>
        <dbReference type="EMBL" id="CAK7328808.1"/>
    </source>
</evidence>
<reference evidence="1 2" key="1">
    <citation type="submission" date="2024-01" db="EMBL/GenBank/DDBJ databases">
        <authorList>
            <person name="Waweru B."/>
        </authorList>
    </citation>
    <scope>NUCLEOTIDE SEQUENCE [LARGE SCALE GENOMIC DNA]</scope>
</reference>
<keyword evidence="2" id="KW-1185">Reference proteome</keyword>
<name>A0AAV1R5W6_9ROSI</name>
<organism evidence="1 2">
    <name type="scientific">Dovyalis caffra</name>
    <dbReference type="NCBI Taxonomy" id="77055"/>
    <lineage>
        <taxon>Eukaryota</taxon>
        <taxon>Viridiplantae</taxon>
        <taxon>Streptophyta</taxon>
        <taxon>Embryophyta</taxon>
        <taxon>Tracheophyta</taxon>
        <taxon>Spermatophyta</taxon>
        <taxon>Magnoliopsida</taxon>
        <taxon>eudicotyledons</taxon>
        <taxon>Gunneridae</taxon>
        <taxon>Pentapetalae</taxon>
        <taxon>rosids</taxon>
        <taxon>fabids</taxon>
        <taxon>Malpighiales</taxon>
        <taxon>Salicaceae</taxon>
        <taxon>Flacourtieae</taxon>
        <taxon>Dovyalis</taxon>
    </lineage>
</organism>
<accession>A0AAV1R5W6</accession>
<protein>
    <submittedName>
        <fullName evidence="1">Uncharacterized protein</fullName>
    </submittedName>
</protein>